<keyword evidence="1 3" id="KW-0547">Nucleotide-binding</keyword>
<evidence type="ECO:0000256" key="3">
    <source>
        <dbReference type="PROSITE-ProRule" id="PRU10141"/>
    </source>
</evidence>
<dbReference type="GO" id="GO:0044773">
    <property type="term" value="P:mitotic DNA damage checkpoint signaling"/>
    <property type="evidence" value="ECO:0007669"/>
    <property type="project" value="TreeGrafter"/>
</dbReference>
<dbReference type="InterPro" id="IPR011009">
    <property type="entry name" value="Kinase-like_dom_sf"/>
</dbReference>
<dbReference type="PANTHER" id="PTHR44167:SF24">
    <property type="entry name" value="SERINE_THREONINE-PROTEIN KINASE CHK2"/>
    <property type="match status" value="1"/>
</dbReference>
<reference evidence="6 7" key="1">
    <citation type="journal article" date="2014" name="BMC Genomics">
        <title>Genome sequencing of four Aureobasidium pullulans varieties: biotechnological potential, stress tolerance, and description of new species.</title>
        <authorList>
            <person name="Gostin Ar C."/>
            <person name="Ohm R.A."/>
            <person name="Kogej T."/>
            <person name="Sonjak S."/>
            <person name="Turk M."/>
            <person name="Zajc J."/>
            <person name="Zalar P."/>
            <person name="Grube M."/>
            <person name="Sun H."/>
            <person name="Han J."/>
            <person name="Sharma A."/>
            <person name="Chiniquy J."/>
            <person name="Ngan C.Y."/>
            <person name="Lipzen A."/>
            <person name="Barry K."/>
            <person name="Grigoriev I.V."/>
            <person name="Gunde-Cimerman N."/>
        </authorList>
    </citation>
    <scope>NUCLEOTIDE SEQUENCE [LARGE SCALE GENOMIC DNA]</scope>
    <source>
        <strain evidence="6 7">CBS 110374</strain>
    </source>
</reference>
<comment type="similarity">
    <text evidence="4">Belongs to the protein kinase superfamily.</text>
</comment>
<feature type="domain" description="Protein kinase" evidence="5">
    <location>
        <begin position="24"/>
        <end position="288"/>
    </location>
</feature>
<keyword evidence="7" id="KW-1185">Reference proteome</keyword>
<dbReference type="InterPro" id="IPR008271">
    <property type="entry name" value="Ser/Thr_kinase_AS"/>
</dbReference>
<protein>
    <submittedName>
        <fullName evidence="6">Kinase-like protein</fullName>
    </submittedName>
</protein>
<name>A0A074VM15_AURM1</name>
<dbReference type="AlphaFoldDB" id="A0A074VM15"/>
<dbReference type="SMART" id="SM00220">
    <property type="entry name" value="S_TKc"/>
    <property type="match status" value="1"/>
</dbReference>
<keyword evidence="4" id="KW-0723">Serine/threonine-protein kinase</keyword>
<dbReference type="Pfam" id="PF00069">
    <property type="entry name" value="Pkinase"/>
    <property type="match status" value="1"/>
</dbReference>
<dbReference type="GeneID" id="63920204"/>
<dbReference type="GO" id="GO:0004674">
    <property type="term" value="F:protein serine/threonine kinase activity"/>
    <property type="evidence" value="ECO:0007669"/>
    <property type="project" value="UniProtKB-KW"/>
</dbReference>
<dbReference type="InterPro" id="IPR017441">
    <property type="entry name" value="Protein_kinase_ATP_BS"/>
</dbReference>
<dbReference type="CDD" id="cd00180">
    <property type="entry name" value="PKc"/>
    <property type="match status" value="1"/>
</dbReference>
<dbReference type="EMBL" id="KL584844">
    <property type="protein sequence ID" value="KEQ60134.1"/>
    <property type="molecule type" value="Genomic_DNA"/>
</dbReference>
<dbReference type="PROSITE" id="PS00107">
    <property type="entry name" value="PROTEIN_KINASE_ATP"/>
    <property type="match status" value="1"/>
</dbReference>
<dbReference type="RefSeq" id="XP_040877157.1">
    <property type="nucleotide sequence ID" value="XM_041026831.1"/>
</dbReference>
<dbReference type="InterPro" id="IPR000719">
    <property type="entry name" value="Prot_kinase_dom"/>
</dbReference>
<dbReference type="GO" id="GO:0005524">
    <property type="term" value="F:ATP binding"/>
    <property type="evidence" value="ECO:0007669"/>
    <property type="project" value="UniProtKB-UniRule"/>
</dbReference>
<evidence type="ECO:0000313" key="6">
    <source>
        <dbReference type="EMBL" id="KEQ60134.1"/>
    </source>
</evidence>
<dbReference type="Proteomes" id="UP000030672">
    <property type="component" value="Unassembled WGS sequence"/>
</dbReference>
<dbReference type="GO" id="GO:0005634">
    <property type="term" value="C:nucleus"/>
    <property type="evidence" value="ECO:0007669"/>
    <property type="project" value="TreeGrafter"/>
</dbReference>
<keyword evidence="2 3" id="KW-0067">ATP-binding</keyword>
<dbReference type="PROSITE" id="PS00108">
    <property type="entry name" value="PROTEIN_KINASE_ST"/>
    <property type="match status" value="1"/>
</dbReference>
<dbReference type="PROSITE" id="PS50011">
    <property type="entry name" value="PROTEIN_KINASE_DOM"/>
    <property type="match status" value="1"/>
</dbReference>
<dbReference type="HOGENOM" id="CLU_871475_0_0_1"/>
<gene>
    <name evidence="6" type="ORF">M437DRAFT_77571</name>
</gene>
<dbReference type="STRING" id="1043003.A0A074VM15"/>
<accession>A0A074VM15</accession>
<feature type="binding site" evidence="3">
    <location>
        <position position="53"/>
    </location>
    <ligand>
        <name>ATP</name>
        <dbReference type="ChEBI" id="CHEBI:30616"/>
    </ligand>
</feature>
<keyword evidence="6" id="KW-0808">Transferase</keyword>
<proteinExistence type="inferred from homology"/>
<dbReference type="Gene3D" id="1.10.510.10">
    <property type="entry name" value="Transferase(Phosphotransferase) domain 1"/>
    <property type="match status" value="1"/>
</dbReference>
<evidence type="ECO:0000256" key="2">
    <source>
        <dbReference type="ARBA" id="ARBA00022840"/>
    </source>
</evidence>
<evidence type="ECO:0000259" key="5">
    <source>
        <dbReference type="PROSITE" id="PS50011"/>
    </source>
</evidence>
<organism evidence="6 7">
    <name type="scientific">Aureobasidium melanogenum (strain CBS 110374)</name>
    <name type="common">Aureobasidium pullulans var. melanogenum</name>
    <dbReference type="NCBI Taxonomy" id="1043003"/>
    <lineage>
        <taxon>Eukaryota</taxon>
        <taxon>Fungi</taxon>
        <taxon>Dikarya</taxon>
        <taxon>Ascomycota</taxon>
        <taxon>Pezizomycotina</taxon>
        <taxon>Dothideomycetes</taxon>
        <taxon>Dothideomycetidae</taxon>
        <taxon>Dothideales</taxon>
        <taxon>Saccotheciaceae</taxon>
        <taxon>Aureobasidium</taxon>
    </lineage>
</organism>
<evidence type="ECO:0000256" key="1">
    <source>
        <dbReference type="ARBA" id="ARBA00022741"/>
    </source>
</evidence>
<dbReference type="SUPFAM" id="SSF56112">
    <property type="entry name" value="Protein kinase-like (PK-like)"/>
    <property type="match status" value="1"/>
</dbReference>
<dbReference type="PANTHER" id="PTHR44167">
    <property type="entry name" value="OVARIAN-SPECIFIC SERINE/THREONINE-PROTEIN KINASE LOK-RELATED"/>
    <property type="match status" value="1"/>
</dbReference>
<evidence type="ECO:0000313" key="7">
    <source>
        <dbReference type="Proteomes" id="UP000030672"/>
    </source>
</evidence>
<sequence>MMGFESKLSIGATIVSFSDRKLKYKVKKRIGSGGFSTVFEVQRLKDQKVFAMKVVPTTGDHRGTPKKIIFRVEATRLTQVQNHPQLMELLDLLYLENLDEGGIVLQFATEGNLGDLHHQLPKSQHVALSQLVTYEMTEALHHIHSLQPAIVHRDIKPDNILVFLTGTERKPCYLLKLADFGISKTVDDDNDPTLPYEPMSGRAYEPYRAPETAKELGEIHTRGFESRADIWSLGVVLLKILNTTISNFATAPTRCNIPAQAVPLFKAMMMRDPSKRASARDCKRYLWYREGASVVVHKVTNTSSGNDVLGESMKRLSID</sequence>
<evidence type="ECO:0000256" key="4">
    <source>
        <dbReference type="RuleBase" id="RU000304"/>
    </source>
</evidence>
<keyword evidence="6" id="KW-0418">Kinase</keyword>